<dbReference type="PANTHER" id="PTHR16038:SF4">
    <property type="entry name" value="WD REPEAT-CONTAINING PROTEIN 74"/>
    <property type="match status" value="1"/>
</dbReference>
<dbReference type="KEGG" id="tpf:TPHA_0N01160"/>
<dbReference type="PANTHER" id="PTHR16038">
    <property type="entry name" value="NOP SEVEN ASSOCIATED PROTEIN 1"/>
    <property type="match status" value="1"/>
</dbReference>
<comment type="subcellular location">
    <subcellularLocation>
        <location evidence="2">Nucleus</location>
        <location evidence="2">Nucleolus</location>
    </subcellularLocation>
</comment>
<dbReference type="SUPFAM" id="SSF50978">
    <property type="entry name" value="WD40 repeat-like"/>
    <property type="match status" value="1"/>
</dbReference>
<evidence type="ECO:0000256" key="5">
    <source>
        <dbReference type="ARBA" id="ARBA00022517"/>
    </source>
</evidence>
<dbReference type="STRING" id="1071381.G8C169"/>
<name>G8C169_TETPH</name>
<organism evidence="7 8">
    <name type="scientific">Tetrapisispora phaffii (strain ATCC 24235 / CBS 4417 / NBRC 1672 / NRRL Y-8282 / UCD 70-5)</name>
    <name type="common">Yeast</name>
    <name type="synonym">Fabospora phaffii</name>
    <dbReference type="NCBI Taxonomy" id="1071381"/>
    <lineage>
        <taxon>Eukaryota</taxon>
        <taxon>Fungi</taxon>
        <taxon>Dikarya</taxon>
        <taxon>Ascomycota</taxon>
        <taxon>Saccharomycotina</taxon>
        <taxon>Saccharomycetes</taxon>
        <taxon>Saccharomycetales</taxon>
        <taxon>Saccharomycetaceae</taxon>
        <taxon>Tetrapisispora</taxon>
    </lineage>
</organism>
<dbReference type="RefSeq" id="XP_003688331.1">
    <property type="nucleotide sequence ID" value="XM_003688283.1"/>
</dbReference>
<dbReference type="OrthoDB" id="18388at2759"/>
<dbReference type="GeneID" id="11532143"/>
<evidence type="ECO:0000256" key="6">
    <source>
        <dbReference type="SAM" id="MobiDB-lite"/>
    </source>
</evidence>
<evidence type="ECO:0000313" key="8">
    <source>
        <dbReference type="Proteomes" id="UP000005666"/>
    </source>
</evidence>
<evidence type="ECO:0000256" key="1">
    <source>
        <dbReference type="ARBA" id="ARBA00002889"/>
    </source>
</evidence>
<dbReference type="GO" id="GO:0006364">
    <property type="term" value="P:rRNA processing"/>
    <property type="evidence" value="ECO:0007669"/>
    <property type="project" value="UniProtKB-KW"/>
</dbReference>
<dbReference type="GO" id="GO:0042273">
    <property type="term" value="P:ribosomal large subunit biogenesis"/>
    <property type="evidence" value="ECO:0007669"/>
    <property type="project" value="EnsemblFungi"/>
</dbReference>
<dbReference type="GO" id="GO:0005730">
    <property type="term" value="C:nucleolus"/>
    <property type="evidence" value="ECO:0007669"/>
    <property type="project" value="UniProtKB-SubCell"/>
</dbReference>
<sequence>MRLLVSCIDNGSLKEIVCNQNTDTSVQTGLQPLHVEMHLAQGLGSYVEKMCLVSPKIILLARANGAIELVQIETVAKYNDEDKKNSSLPLPEFEVSSFEVVDKLDGFTDNSRIEHLFKNSKKRTRVNDGFVTLSPMPHSVDTFFVATKSGLIHVIKVDEKTNKLSKVSSLEVKAPLEFAQLYDLDINSDRIVFGYGGEENIVKLVELEKDFSSLKEIWEAKNVKNDRLDMRVPVWPVGLKFLLPYNGKDKDSTKLNYQFIIITRYSHLGKYRTQHGRKPMEYIDLLPNREPLTSLKLIYENVTEQGNAETEDFNDIEVVTTDTKKDVMKFDHSGRLLCKFGKQDIVGASKFIDVDDQKYLLQGGFDRYLRIFDLQSNKRTVKIYVGSKIQSVLVLDDEEVEIPDDPNSPEYAKKMRKLKREQQTKEDNEEELWDSLDKRSKKQKK</sequence>
<dbReference type="EMBL" id="HE612869">
    <property type="protein sequence ID" value="CCE65897.1"/>
    <property type="molecule type" value="Genomic_DNA"/>
</dbReference>
<evidence type="ECO:0000256" key="3">
    <source>
        <dbReference type="ARBA" id="ARBA00007861"/>
    </source>
</evidence>
<comment type="function">
    <text evidence="1">Involved in the biogenesis of the 60S ribosomal subunit.</text>
</comment>
<keyword evidence="8" id="KW-1185">Reference proteome</keyword>
<evidence type="ECO:0000256" key="4">
    <source>
        <dbReference type="ARBA" id="ARBA00014234"/>
    </source>
</evidence>
<dbReference type="OMA" id="IWEAKNV"/>
<accession>G8C169</accession>
<protein>
    <recommendedName>
        <fullName evidence="4">Ribosome biogenesis protein NSA1</fullName>
    </recommendedName>
</protein>
<keyword evidence="5" id="KW-0690">Ribosome biogenesis</keyword>
<dbReference type="CDD" id="cd22858">
    <property type="entry name" value="Nsa1"/>
    <property type="match status" value="1"/>
</dbReference>
<proteinExistence type="inferred from homology"/>
<reference evidence="7 8" key="1">
    <citation type="journal article" date="2011" name="Proc. Natl. Acad. Sci. U.S.A.">
        <title>Evolutionary erosion of yeast sex chromosomes by mating-type switching accidents.</title>
        <authorList>
            <person name="Gordon J.L."/>
            <person name="Armisen D."/>
            <person name="Proux-Wera E."/>
            <person name="Oheigeartaigh S.S."/>
            <person name="Byrne K.P."/>
            <person name="Wolfe K.H."/>
        </authorList>
    </citation>
    <scope>NUCLEOTIDE SEQUENCE [LARGE SCALE GENOMIC DNA]</scope>
    <source>
        <strain evidence="8">ATCC 24235 / CBS 4417 / NBRC 1672 / NRRL Y-8282 / UCD 70-5</strain>
    </source>
</reference>
<dbReference type="eggNOG" id="KOG3881">
    <property type="taxonomic scope" value="Eukaryota"/>
</dbReference>
<dbReference type="InterPro" id="IPR037379">
    <property type="entry name" value="WDR74/Nsa1"/>
</dbReference>
<evidence type="ECO:0000256" key="2">
    <source>
        <dbReference type="ARBA" id="ARBA00004604"/>
    </source>
</evidence>
<comment type="similarity">
    <text evidence="3">Belongs to the NSA1 family.</text>
</comment>
<dbReference type="HOGENOM" id="CLU_033769_4_0_1"/>
<dbReference type="Proteomes" id="UP000005666">
    <property type="component" value="Chromosome 14"/>
</dbReference>
<evidence type="ECO:0000313" key="7">
    <source>
        <dbReference type="EMBL" id="CCE65897.1"/>
    </source>
</evidence>
<gene>
    <name evidence="7" type="primary">TPHA0N01160</name>
    <name evidence="7" type="ordered locus">TPHA_0N01160</name>
</gene>
<dbReference type="GO" id="GO:0030687">
    <property type="term" value="C:preribosome, large subunit precursor"/>
    <property type="evidence" value="ECO:0007669"/>
    <property type="project" value="EnsemblFungi"/>
</dbReference>
<dbReference type="AlphaFoldDB" id="G8C169"/>
<feature type="region of interest" description="Disordered" evidence="6">
    <location>
        <begin position="403"/>
        <end position="445"/>
    </location>
</feature>
<dbReference type="InterPro" id="IPR036322">
    <property type="entry name" value="WD40_repeat_dom_sf"/>
</dbReference>